<dbReference type="PANTHER" id="PTHR33639:SF2">
    <property type="entry name" value="DUF393 DOMAIN-CONTAINING PROTEIN"/>
    <property type="match status" value="1"/>
</dbReference>
<sequence length="132" mass="15250">MKNPIVLFDGVCNLCNGAVQFLLKHDKKEKLRFASLQSPKGQELLQSFHLPTADFNSFVLIKNEKYYVKSNAALQICKELGGLYSLLTILWIIPSPIRNVLYDGIARNRYKWFGKKDQCMLPTPELKKRFLE</sequence>
<dbReference type="Proteomes" id="UP001597214">
    <property type="component" value="Unassembled WGS sequence"/>
</dbReference>
<dbReference type="PANTHER" id="PTHR33639">
    <property type="entry name" value="THIOL-DISULFIDE OXIDOREDUCTASE DCC"/>
    <property type="match status" value="1"/>
</dbReference>
<dbReference type="RefSeq" id="WP_377926179.1">
    <property type="nucleotide sequence ID" value="NZ_JBHUEM010000001.1"/>
</dbReference>
<organism evidence="1 2">
    <name type="scientific">Bacillus salitolerans</name>
    <dbReference type="NCBI Taxonomy" id="1437434"/>
    <lineage>
        <taxon>Bacteria</taxon>
        <taxon>Bacillati</taxon>
        <taxon>Bacillota</taxon>
        <taxon>Bacilli</taxon>
        <taxon>Bacillales</taxon>
        <taxon>Bacillaceae</taxon>
        <taxon>Bacillus</taxon>
    </lineage>
</organism>
<dbReference type="InterPro" id="IPR007263">
    <property type="entry name" value="DCC1-like"/>
</dbReference>
<evidence type="ECO:0000313" key="1">
    <source>
        <dbReference type="EMBL" id="MFD1735092.1"/>
    </source>
</evidence>
<evidence type="ECO:0000313" key="2">
    <source>
        <dbReference type="Proteomes" id="UP001597214"/>
    </source>
</evidence>
<gene>
    <name evidence="1" type="ORF">ACFSCX_00815</name>
</gene>
<reference evidence="2" key="1">
    <citation type="journal article" date="2019" name="Int. J. Syst. Evol. Microbiol.">
        <title>The Global Catalogue of Microorganisms (GCM) 10K type strain sequencing project: providing services to taxonomists for standard genome sequencing and annotation.</title>
        <authorList>
            <consortium name="The Broad Institute Genomics Platform"/>
            <consortium name="The Broad Institute Genome Sequencing Center for Infectious Disease"/>
            <person name="Wu L."/>
            <person name="Ma J."/>
        </authorList>
    </citation>
    <scope>NUCLEOTIDE SEQUENCE [LARGE SCALE GENOMIC DNA]</scope>
    <source>
        <strain evidence="2">CCUG 49339</strain>
    </source>
</reference>
<accession>A0ABW4LIL3</accession>
<proteinExistence type="predicted"/>
<dbReference type="EMBL" id="JBHUEM010000001">
    <property type="protein sequence ID" value="MFD1735092.1"/>
    <property type="molecule type" value="Genomic_DNA"/>
</dbReference>
<keyword evidence="2" id="KW-1185">Reference proteome</keyword>
<protein>
    <submittedName>
        <fullName evidence="1">Thiol-disulfide oxidoreductase DCC family protein</fullName>
    </submittedName>
</protein>
<comment type="caution">
    <text evidence="1">The sequence shown here is derived from an EMBL/GenBank/DDBJ whole genome shotgun (WGS) entry which is preliminary data.</text>
</comment>
<name>A0ABW4LIL3_9BACI</name>
<dbReference type="Pfam" id="PF04134">
    <property type="entry name" value="DCC1-like"/>
    <property type="match status" value="1"/>
</dbReference>
<dbReference type="InterPro" id="IPR052927">
    <property type="entry name" value="DCC_oxidoreductase"/>
</dbReference>